<dbReference type="InterPro" id="IPR045851">
    <property type="entry name" value="AMP-bd_C_sf"/>
</dbReference>
<evidence type="ECO:0000313" key="3">
    <source>
        <dbReference type="Proteomes" id="UP000249299"/>
    </source>
</evidence>
<dbReference type="AlphaFoldDB" id="A0A327JR89"/>
<dbReference type="Proteomes" id="UP000249299">
    <property type="component" value="Unassembled WGS sequence"/>
</dbReference>
<dbReference type="InterPro" id="IPR050237">
    <property type="entry name" value="ATP-dep_AMP-bd_enzyme"/>
</dbReference>
<reference evidence="2 3" key="1">
    <citation type="submission" date="2017-07" db="EMBL/GenBank/DDBJ databases">
        <title>Draft Genome Sequences of Select Purple Nonsulfur Bacteria.</title>
        <authorList>
            <person name="Lasarre B."/>
            <person name="Mckinlay J.B."/>
        </authorList>
    </citation>
    <scope>NUCLEOTIDE SEQUENCE [LARGE SCALE GENOMIC DNA]</scope>
    <source>
        <strain evidence="2 3">DSM 11290</strain>
    </source>
</reference>
<dbReference type="Gene3D" id="3.30.300.30">
    <property type="match status" value="1"/>
</dbReference>
<gene>
    <name evidence="2" type="ORF">CH339_04715</name>
</gene>
<comment type="caution">
    <text evidence="2">The sequence shown here is derived from an EMBL/GenBank/DDBJ whole genome shotgun (WGS) entry which is preliminary data.</text>
</comment>
<sequence>MMLIDHEATKPYRASGAWGRVALDMLVHRAAQGHPEHAAIADAADRPEWTGGTPRSLTFAELDREIDATAAAYRALGLEEGSVVGLFSPNTVDTVVALLGGLRAGLIVAPMPLTWRGADIQAGLDLVGAKAVIAADRLEDAPLAEIVRDTAVNVFGVRFVLGLGDDLPDGVAPFAEVRDPDGKLAEPAGFTADHVATITWTEGRKNAPQPLPRSHNQWIATGLMHLLEGRIEPATVLASAFAPTGIVGIGAVLVPWLLTGGTLHLSHFRSLDGLAGDIARAGARHAILPEPLVDAVAERLDAAGAEQPAYTAVWRNGHGAADARIGSTRAGVDIFTLDEWALVASLRSGDRPSPIPIGPVNAPRGTEQAPILAETRLVARQRRNGESEGTLVSGEIAVAGAMVPEIGWPGGRAEPPLRDDAGFVRTGLFARPVSEFPVTAEITGRGPGTASLGGFSVPLDQVQRLIGERPDATKSAAFSETDRIVGARLRAAVVGEAEPGFTAAELEAYLDGRGVALHKRPHGADAVRGLPVRIDGGIDREALARRFGK</sequence>
<dbReference type="Gene3D" id="3.40.50.12780">
    <property type="entry name" value="N-terminal domain of ligase-like"/>
    <property type="match status" value="1"/>
</dbReference>
<dbReference type="GO" id="GO:0016878">
    <property type="term" value="F:acid-thiol ligase activity"/>
    <property type="evidence" value="ECO:0007669"/>
    <property type="project" value="UniProtKB-ARBA"/>
</dbReference>
<dbReference type="PANTHER" id="PTHR43767:SF1">
    <property type="entry name" value="NONRIBOSOMAL PEPTIDE SYNTHASE PES1 (EUROFUNG)-RELATED"/>
    <property type="match status" value="1"/>
</dbReference>
<dbReference type="OrthoDB" id="7842397at2"/>
<dbReference type="InterPro" id="IPR042099">
    <property type="entry name" value="ANL_N_sf"/>
</dbReference>
<name>A0A327JR89_9HYPH</name>
<dbReference type="InterPro" id="IPR000873">
    <property type="entry name" value="AMP-dep_synth/lig_dom"/>
</dbReference>
<dbReference type="PANTHER" id="PTHR43767">
    <property type="entry name" value="LONG-CHAIN-FATTY-ACID--COA LIGASE"/>
    <property type="match status" value="1"/>
</dbReference>
<keyword evidence="3" id="KW-1185">Reference proteome</keyword>
<dbReference type="RefSeq" id="WP_111433129.1">
    <property type="nucleotide sequence ID" value="NZ_JACIGG010000004.1"/>
</dbReference>
<accession>A0A327JR89</accession>
<dbReference type="SUPFAM" id="SSF56801">
    <property type="entry name" value="Acetyl-CoA synthetase-like"/>
    <property type="match status" value="1"/>
</dbReference>
<evidence type="ECO:0000259" key="1">
    <source>
        <dbReference type="Pfam" id="PF00501"/>
    </source>
</evidence>
<proteinExistence type="predicted"/>
<dbReference type="EMBL" id="NPEV01000006">
    <property type="protein sequence ID" value="RAI28989.1"/>
    <property type="molecule type" value="Genomic_DNA"/>
</dbReference>
<protein>
    <recommendedName>
        <fullName evidence="1">AMP-dependent synthetase/ligase domain-containing protein</fullName>
    </recommendedName>
</protein>
<organism evidence="2 3">
    <name type="scientific">Rhodobium orientis</name>
    <dbReference type="NCBI Taxonomy" id="34017"/>
    <lineage>
        <taxon>Bacteria</taxon>
        <taxon>Pseudomonadati</taxon>
        <taxon>Pseudomonadota</taxon>
        <taxon>Alphaproteobacteria</taxon>
        <taxon>Hyphomicrobiales</taxon>
        <taxon>Rhodobiaceae</taxon>
        <taxon>Rhodobium</taxon>
    </lineage>
</organism>
<evidence type="ECO:0000313" key="2">
    <source>
        <dbReference type="EMBL" id="RAI28989.1"/>
    </source>
</evidence>
<feature type="domain" description="AMP-dependent synthetase/ligase" evidence="1">
    <location>
        <begin position="28"/>
        <end position="302"/>
    </location>
</feature>
<dbReference type="Pfam" id="PF00501">
    <property type="entry name" value="AMP-binding"/>
    <property type="match status" value="1"/>
</dbReference>